<dbReference type="InterPro" id="IPR037027">
    <property type="entry name" value="YqgF/RNaseH-like_dom_sf"/>
</dbReference>
<comment type="caution">
    <text evidence="7">The sequence shown here is derived from an EMBL/GenBank/DDBJ whole genome shotgun (WGS) entry which is preliminary data.</text>
</comment>
<keyword evidence="1 5" id="KW-0963">Cytoplasm</keyword>
<name>A0A0M2UY86_9BACT</name>
<dbReference type="HAMAP" id="MF_00651">
    <property type="entry name" value="Nuclease_YqgF"/>
    <property type="match status" value="1"/>
</dbReference>
<keyword evidence="2 5" id="KW-0690">Ribosome biogenesis</keyword>
<comment type="similarity">
    <text evidence="5">Belongs to the YqgF HJR family.</text>
</comment>
<keyword evidence="8" id="KW-1185">Reference proteome</keyword>
<dbReference type="PATRIC" id="fig|380242.3.peg.1638"/>
<dbReference type="Pfam" id="PF03652">
    <property type="entry name" value="RuvX"/>
    <property type="match status" value="1"/>
</dbReference>
<proteinExistence type="inferred from homology"/>
<evidence type="ECO:0000256" key="3">
    <source>
        <dbReference type="ARBA" id="ARBA00022722"/>
    </source>
</evidence>
<evidence type="ECO:0000313" key="7">
    <source>
        <dbReference type="EMBL" id="KKO19931.1"/>
    </source>
</evidence>
<dbReference type="InterPro" id="IPR006641">
    <property type="entry name" value="YqgF/RNaseH-like_dom"/>
</dbReference>
<reference evidence="7 8" key="1">
    <citation type="journal article" date="2013" name="BMC Microbiol.">
        <title>Identification of the type II cytochrome c maturation pathway in anammox bacteria by comparative genomics.</title>
        <authorList>
            <person name="Ferousi C."/>
            <person name="Speth D.R."/>
            <person name="Reimann J."/>
            <person name="Op den Camp H.J."/>
            <person name="Allen J.W."/>
            <person name="Keltjens J.T."/>
            <person name="Jetten M.S."/>
        </authorList>
    </citation>
    <scope>NUCLEOTIDE SEQUENCE [LARGE SCALE GENOMIC DNA]</scope>
    <source>
        <strain evidence="7">RU1</strain>
    </source>
</reference>
<evidence type="ECO:0000313" key="8">
    <source>
        <dbReference type="Proteomes" id="UP000034954"/>
    </source>
</evidence>
<comment type="subcellular location">
    <subcellularLocation>
        <location evidence="5">Cytoplasm</location>
    </subcellularLocation>
</comment>
<keyword evidence="3 5" id="KW-0540">Nuclease</keyword>
<dbReference type="PANTHER" id="PTHR33317:SF4">
    <property type="entry name" value="POLYNUCLEOTIDYL TRANSFERASE, RIBONUCLEASE H-LIKE SUPERFAMILY PROTEIN"/>
    <property type="match status" value="1"/>
</dbReference>
<dbReference type="AlphaFoldDB" id="A0A0M2UY86"/>
<evidence type="ECO:0000259" key="6">
    <source>
        <dbReference type="SMART" id="SM00732"/>
    </source>
</evidence>
<gene>
    <name evidence="7" type="ORF">BROFUL_01323</name>
</gene>
<protein>
    <recommendedName>
        <fullName evidence="5">Putative pre-16S rRNA nuclease</fullName>
        <ecNumber evidence="5">3.1.-.-</ecNumber>
    </recommendedName>
</protein>
<dbReference type="Gene3D" id="3.30.420.140">
    <property type="entry name" value="YqgF/RNase H-like domain"/>
    <property type="match status" value="1"/>
</dbReference>
<dbReference type="EC" id="3.1.-.-" evidence="5"/>
<dbReference type="SMART" id="SM00732">
    <property type="entry name" value="YqgFc"/>
    <property type="match status" value="1"/>
</dbReference>
<dbReference type="CDD" id="cd16964">
    <property type="entry name" value="YqgF"/>
    <property type="match status" value="1"/>
</dbReference>
<dbReference type="PANTHER" id="PTHR33317">
    <property type="entry name" value="POLYNUCLEOTIDYL TRANSFERASE, RIBONUCLEASE H-LIKE SUPERFAMILY PROTEIN"/>
    <property type="match status" value="1"/>
</dbReference>
<dbReference type="Proteomes" id="UP000034954">
    <property type="component" value="Unassembled WGS sequence"/>
</dbReference>
<dbReference type="EMBL" id="LAQJ01000139">
    <property type="protein sequence ID" value="KKO19931.1"/>
    <property type="molecule type" value="Genomic_DNA"/>
</dbReference>
<sequence length="139" mass="15377">MRILGIDYGEKRIGMAISDPLGITAQGLPTIAYSHIQEALQKIMTVISEKEVGEIVVGLPKHMNNSLGESARAALSFAEQLKKCTGISVKTIDERLSTTRAHRAMLEGNLSRKQRKDRVDMIAAQLILQHYLDSFSANR</sequence>
<evidence type="ECO:0000256" key="1">
    <source>
        <dbReference type="ARBA" id="ARBA00022490"/>
    </source>
</evidence>
<evidence type="ECO:0000256" key="5">
    <source>
        <dbReference type="HAMAP-Rule" id="MF_00651"/>
    </source>
</evidence>
<dbReference type="InterPro" id="IPR005227">
    <property type="entry name" value="YqgF"/>
</dbReference>
<organism evidence="7 8">
    <name type="scientific">Candidatus Brocadia fulgida</name>
    <dbReference type="NCBI Taxonomy" id="380242"/>
    <lineage>
        <taxon>Bacteria</taxon>
        <taxon>Pseudomonadati</taxon>
        <taxon>Planctomycetota</taxon>
        <taxon>Candidatus Brocadiia</taxon>
        <taxon>Candidatus Brocadiales</taxon>
        <taxon>Candidatus Brocadiaceae</taxon>
        <taxon>Candidatus Brocadia</taxon>
    </lineage>
</organism>
<feature type="domain" description="YqgF/RNase H-like" evidence="6">
    <location>
        <begin position="1"/>
        <end position="101"/>
    </location>
</feature>
<dbReference type="SUPFAM" id="SSF53098">
    <property type="entry name" value="Ribonuclease H-like"/>
    <property type="match status" value="1"/>
</dbReference>
<dbReference type="GO" id="GO:0016788">
    <property type="term" value="F:hydrolase activity, acting on ester bonds"/>
    <property type="evidence" value="ECO:0007669"/>
    <property type="project" value="UniProtKB-UniRule"/>
</dbReference>
<keyword evidence="4 5" id="KW-0378">Hydrolase</keyword>
<dbReference type="NCBIfam" id="TIGR00250">
    <property type="entry name" value="RNAse_H_YqgF"/>
    <property type="match status" value="1"/>
</dbReference>
<dbReference type="InterPro" id="IPR012337">
    <property type="entry name" value="RNaseH-like_sf"/>
</dbReference>
<dbReference type="GO" id="GO:0004518">
    <property type="term" value="F:nuclease activity"/>
    <property type="evidence" value="ECO:0007669"/>
    <property type="project" value="UniProtKB-KW"/>
</dbReference>
<comment type="function">
    <text evidence="5">Could be a nuclease involved in processing of the 5'-end of pre-16S rRNA.</text>
</comment>
<dbReference type="GO" id="GO:0000967">
    <property type="term" value="P:rRNA 5'-end processing"/>
    <property type="evidence" value="ECO:0007669"/>
    <property type="project" value="UniProtKB-UniRule"/>
</dbReference>
<evidence type="ECO:0000256" key="4">
    <source>
        <dbReference type="ARBA" id="ARBA00022801"/>
    </source>
</evidence>
<dbReference type="GO" id="GO:0005829">
    <property type="term" value="C:cytosol"/>
    <property type="evidence" value="ECO:0007669"/>
    <property type="project" value="TreeGrafter"/>
</dbReference>
<evidence type="ECO:0000256" key="2">
    <source>
        <dbReference type="ARBA" id="ARBA00022517"/>
    </source>
</evidence>
<accession>A0A0M2UY86</accession>